<dbReference type="Gene3D" id="1.10.357.10">
    <property type="entry name" value="Tetracycline Repressor, domain 2"/>
    <property type="match status" value="1"/>
</dbReference>
<dbReference type="GO" id="GO:0003700">
    <property type="term" value="F:DNA-binding transcription factor activity"/>
    <property type="evidence" value="ECO:0007669"/>
    <property type="project" value="TreeGrafter"/>
</dbReference>
<sequence length="235" mass="25111">MGTSGTEFVALLWQLRERPTRGPKPSLTLERIAAAAIAIADSDGLDALSMQRVATDLGLTKMALYRYVAGRDELVALMVDAAVGDPPNLAGTAGGWRIKLTTYARLLWETWDRHPWIPGATVGARVMGPNEVGWVESAVRVLAETGLDGPAQLNAVQLLSGHIRNAQAGSARGSLPWSADHHLDPAMADLLYAQRDRYPAVTAAVDGAADTGTDARTFGLDCILDGLEMLIRDAR</sequence>
<dbReference type="PROSITE" id="PS50977">
    <property type="entry name" value="HTH_TETR_2"/>
    <property type="match status" value="1"/>
</dbReference>
<dbReference type="Pfam" id="PF00440">
    <property type="entry name" value="TetR_N"/>
    <property type="match status" value="1"/>
</dbReference>
<dbReference type="RefSeq" id="WP_204009029.1">
    <property type="nucleotide sequence ID" value="NZ_BOPG01000085.1"/>
</dbReference>
<dbReference type="AlphaFoldDB" id="A0A8J3ZFK3"/>
<dbReference type="SUPFAM" id="SSF48498">
    <property type="entry name" value="Tetracyclin repressor-like, C-terminal domain"/>
    <property type="match status" value="1"/>
</dbReference>
<dbReference type="SUPFAM" id="SSF46689">
    <property type="entry name" value="Homeodomain-like"/>
    <property type="match status" value="1"/>
</dbReference>
<evidence type="ECO:0000256" key="1">
    <source>
        <dbReference type="ARBA" id="ARBA00023015"/>
    </source>
</evidence>
<reference evidence="6" key="1">
    <citation type="submission" date="2021-01" db="EMBL/GenBank/DDBJ databases">
        <title>Whole genome shotgun sequence of Virgisporangium aurantiacum NBRC 16421.</title>
        <authorList>
            <person name="Komaki H."/>
            <person name="Tamura T."/>
        </authorList>
    </citation>
    <scope>NUCLEOTIDE SEQUENCE</scope>
    <source>
        <strain evidence="6">NBRC 16421</strain>
    </source>
</reference>
<evidence type="ECO:0000313" key="6">
    <source>
        <dbReference type="EMBL" id="GIJ63029.1"/>
    </source>
</evidence>
<keyword evidence="1" id="KW-0805">Transcription regulation</keyword>
<accession>A0A8J3ZFK3</accession>
<comment type="caution">
    <text evidence="6">The sequence shown here is derived from an EMBL/GenBank/DDBJ whole genome shotgun (WGS) entry which is preliminary data.</text>
</comment>
<dbReference type="InterPro" id="IPR004111">
    <property type="entry name" value="Repressor_TetR_C"/>
</dbReference>
<dbReference type="InterPro" id="IPR036271">
    <property type="entry name" value="Tet_transcr_reg_TetR-rel_C_sf"/>
</dbReference>
<evidence type="ECO:0000313" key="7">
    <source>
        <dbReference type="Proteomes" id="UP000612585"/>
    </source>
</evidence>
<gene>
    <name evidence="6" type="ORF">Vau01_105450</name>
</gene>
<proteinExistence type="predicted"/>
<dbReference type="PANTHER" id="PTHR30055:SF151">
    <property type="entry name" value="TRANSCRIPTIONAL REGULATORY PROTEIN"/>
    <property type="match status" value="1"/>
</dbReference>
<dbReference type="GO" id="GO:0000976">
    <property type="term" value="F:transcription cis-regulatory region binding"/>
    <property type="evidence" value="ECO:0007669"/>
    <property type="project" value="TreeGrafter"/>
</dbReference>
<dbReference type="EMBL" id="BOPG01000085">
    <property type="protein sequence ID" value="GIJ63029.1"/>
    <property type="molecule type" value="Genomic_DNA"/>
</dbReference>
<feature type="domain" description="HTH tetR-type" evidence="5">
    <location>
        <begin position="26"/>
        <end position="86"/>
    </location>
</feature>
<dbReference type="Proteomes" id="UP000612585">
    <property type="component" value="Unassembled WGS sequence"/>
</dbReference>
<evidence type="ECO:0000256" key="3">
    <source>
        <dbReference type="ARBA" id="ARBA00023163"/>
    </source>
</evidence>
<dbReference type="GO" id="GO:0045892">
    <property type="term" value="P:negative regulation of DNA-templated transcription"/>
    <property type="evidence" value="ECO:0007669"/>
    <property type="project" value="InterPro"/>
</dbReference>
<dbReference type="Pfam" id="PF02909">
    <property type="entry name" value="TetR_C_1"/>
    <property type="match status" value="1"/>
</dbReference>
<evidence type="ECO:0000256" key="2">
    <source>
        <dbReference type="ARBA" id="ARBA00023125"/>
    </source>
</evidence>
<dbReference type="InterPro" id="IPR001647">
    <property type="entry name" value="HTH_TetR"/>
</dbReference>
<keyword evidence="3" id="KW-0804">Transcription</keyword>
<keyword evidence="2 4" id="KW-0238">DNA-binding</keyword>
<evidence type="ECO:0000259" key="5">
    <source>
        <dbReference type="PROSITE" id="PS50977"/>
    </source>
</evidence>
<dbReference type="PANTHER" id="PTHR30055">
    <property type="entry name" value="HTH-TYPE TRANSCRIPTIONAL REGULATOR RUTR"/>
    <property type="match status" value="1"/>
</dbReference>
<dbReference type="InterPro" id="IPR050109">
    <property type="entry name" value="HTH-type_TetR-like_transc_reg"/>
</dbReference>
<dbReference type="InterPro" id="IPR009057">
    <property type="entry name" value="Homeodomain-like_sf"/>
</dbReference>
<protein>
    <submittedName>
        <fullName evidence="6">TetR family transcriptional regulator</fullName>
    </submittedName>
</protein>
<organism evidence="6 7">
    <name type="scientific">Virgisporangium aurantiacum</name>
    <dbReference type="NCBI Taxonomy" id="175570"/>
    <lineage>
        <taxon>Bacteria</taxon>
        <taxon>Bacillati</taxon>
        <taxon>Actinomycetota</taxon>
        <taxon>Actinomycetes</taxon>
        <taxon>Micromonosporales</taxon>
        <taxon>Micromonosporaceae</taxon>
        <taxon>Virgisporangium</taxon>
    </lineage>
</organism>
<keyword evidence="7" id="KW-1185">Reference proteome</keyword>
<feature type="DNA-binding region" description="H-T-H motif" evidence="4">
    <location>
        <begin position="49"/>
        <end position="68"/>
    </location>
</feature>
<evidence type="ECO:0000256" key="4">
    <source>
        <dbReference type="PROSITE-ProRule" id="PRU00335"/>
    </source>
</evidence>
<name>A0A8J3ZFK3_9ACTN</name>